<evidence type="ECO:0000256" key="3">
    <source>
        <dbReference type="ARBA" id="ARBA00022679"/>
    </source>
</evidence>
<evidence type="ECO:0000256" key="1">
    <source>
        <dbReference type="ARBA" id="ARBA00010815"/>
    </source>
</evidence>
<keyword evidence="2 7" id="KW-0489">Methyltransferase</keyword>
<accession>A0A378J521</accession>
<evidence type="ECO:0000256" key="6">
    <source>
        <dbReference type="PIRSR" id="PIRSR003085-1"/>
    </source>
</evidence>
<dbReference type="EC" id="2.1.1.79" evidence="7"/>
<keyword evidence="8" id="KW-1185">Reference proteome</keyword>
<proteinExistence type="inferred from homology"/>
<dbReference type="Pfam" id="PF02353">
    <property type="entry name" value="CMAS"/>
    <property type="match status" value="1"/>
</dbReference>
<sequence length="373" mass="43704">MKTNLARAMITDLLQVAGITINGHALWDPQIHNEQFYARVLHDADLGLGEAYMEGWWDCPRIDMLITRIVEANIENKLRVNFRFAFKLLLSRIFNFQNKRRSLQVGRKHYDLGNDLFKAMLDSNMNYTCGYWKNAQTLEQAQLAKLDLSCRKLLLKPGMRLLDIGCGWGALAKYAAEKYDVQVVGITISKQQYELAKERCKNLPVEIRFQDYRDVDEKFDRIVSLGMFEHVGYMNYRHYMQIVHHCLVDEGLFLLHTIGGNETTTQVMPWIAKYIFPNGMLPSVMQIGKATEKLFIMEDWHNFGVDYYKTLMAWHNNFNQHWQILKANYDETFFRMWNYYLLCCAGGFNSRVMQLWQIVFSKTGIKGGYDSVR</sequence>
<dbReference type="Proteomes" id="UP000254677">
    <property type="component" value="Unassembled WGS sequence"/>
</dbReference>
<dbReference type="NCBIfam" id="NF008686">
    <property type="entry name" value="PRK11705.1"/>
    <property type="match status" value="1"/>
</dbReference>
<keyword evidence="3 7" id="KW-0808">Transferase</keyword>
<keyword evidence="5" id="KW-0443">Lipid metabolism</keyword>
<dbReference type="PANTHER" id="PTHR43667">
    <property type="entry name" value="CYCLOPROPANE-FATTY-ACYL-PHOSPHOLIPID SYNTHASE"/>
    <property type="match status" value="1"/>
</dbReference>
<feature type="active site" evidence="6">
    <location>
        <position position="344"/>
    </location>
</feature>
<dbReference type="AlphaFoldDB" id="A0A378J521"/>
<dbReference type="EMBL" id="UGOA01000001">
    <property type="protein sequence ID" value="STX42832.1"/>
    <property type="molecule type" value="Genomic_DNA"/>
</dbReference>
<dbReference type="CDD" id="cd02440">
    <property type="entry name" value="AdoMet_MTases"/>
    <property type="match status" value="1"/>
</dbReference>
<dbReference type="GO" id="GO:0008825">
    <property type="term" value="F:cyclopropane-fatty-acyl-phospholipid synthase activity"/>
    <property type="evidence" value="ECO:0007669"/>
    <property type="project" value="UniProtKB-EC"/>
</dbReference>
<reference evidence="7 8" key="1">
    <citation type="submission" date="2018-06" db="EMBL/GenBank/DDBJ databases">
        <authorList>
            <consortium name="Pathogen Informatics"/>
            <person name="Doyle S."/>
        </authorList>
    </citation>
    <scope>NUCLEOTIDE SEQUENCE [LARGE SCALE GENOMIC DNA]</scope>
    <source>
        <strain evidence="7 8">NCTC13292</strain>
    </source>
</reference>
<dbReference type="GO" id="GO:0032259">
    <property type="term" value="P:methylation"/>
    <property type="evidence" value="ECO:0007669"/>
    <property type="project" value="UniProtKB-KW"/>
</dbReference>
<dbReference type="OrthoDB" id="9782855at2"/>
<dbReference type="SUPFAM" id="SSF53335">
    <property type="entry name" value="S-adenosyl-L-methionine-dependent methyltransferases"/>
    <property type="match status" value="1"/>
</dbReference>
<name>A0A378J521_9GAMM</name>
<dbReference type="Gene3D" id="3.40.50.150">
    <property type="entry name" value="Vaccinia Virus protein VP39"/>
    <property type="match status" value="1"/>
</dbReference>
<comment type="similarity">
    <text evidence="1">Belongs to the CFA/CMAS family.</text>
</comment>
<protein>
    <submittedName>
        <fullName evidence="7">Cyclopropane fatty acid synthase</fullName>
        <ecNumber evidence="7">2.1.1.79</ecNumber>
    </submittedName>
</protein>
<keyword evidence="4" id="KW-0949">S-adenosyl-L-methionine</keyword>
<dbReference type="InterPro" id="IPR050723">
    <property type="entry name" value="CFA/CMAS"/>
</dbReference>
<evidence type="ECO:0000256" key="4">
    <source>
        <dbReference type="ARBA" id="ARBA00022691"/>
    </source>
</evidence>
<organism evidence="7 8">
    <name type="scientific">Legionella donaldsonii</name>
    <dbReference type="NCBI Taxonomy" id="45060"/>
    <lineage>
        <taxon>Bacteria</taxon>
        <taxon>Pseudomonadati</taxon>
        <taxon>Pseudomonadota</taxon>
        <taxon>Gammaproteobacteria</taxon>
        <taxon>Legionellales</taxon>
        <taxon>Legionellaceae</taxon>
        <taxon>Legionella</taxon>
    </lineage>
</organism>
<gene>
    <name evidence="7" type="primary">cfa_2</name>
    <name evidence="7" type="ORF">NCTC13292_01800</name>
</gene>
<dbReference type="InterPro" id="IPR029063">
    <property type="entry name" value="SAM-dependent_MTases_sf"/>
</dbReference>
<evidence type="ECO:0000313" key="7">
    <source>
        <dbReference type="EMBL" id="STX42832.1"/>
    </source>
</evidence>
<evidence type="ECO:0000256" key="2">
    <source>
        <dbReference type="ARBA" id="ARBA00022603"/>
    </source>
</evidence>
<dbReference type="PANTHER" id="PTHR43667:SF1">
    <property type="entry name" value="CYCLOPROPANE-FATTY-ACYL-PHOSPHOLIPID SYNTHASE"/>
    <property type="match status" value="1"/>
</dbReference>
<evidence type="ECO:0000313" key="8">
    <source>
        <dbReference type="Proteomes" id="UP000254677"/>
    </source>
</evidence>
<dbReference type="PIRSF" id="PIRSF003085">
    <property type="entry name" value="CMAS"/>
    <property type="match status" value="1"/>
</dbReference>
<evidence type="ECO:0000256" key="5">
    <source>
        <dbReference type="ARBA" id="ARBA00023098"/>
    </source>
</evidence>
<dbReference type="InterPro" id="IPR003333">
    <property type="entry name" value="CMAS"/>
</dbReference>
<dbReference type="GO" id="GO:0008610">
    <property type="term" value="P:lipid biosynthetic process"/>
    <property type="evidence" value="ECO:0007669"/>
    <property type="project" value="InterPro"/>
</dbReference>